<feature type="compositionally biased region" description="Basic and acidic residues" evidence="4">
    <location>
        <begin position="1"/>
        <end position="19"/>
    </location>
</feature>
<evidence type="ECO:0000313" key="7">
    <source>
        <dbReference type="Proteomes" id="UP001209540"/>
    </source>
</evidence>
<dbReference type="Proteomes" id="UP001209540">
    <property type="component" value="Unassembled WGS sequence"/>
</dbReference>
<comment type="caution">
    <text evidence="6">The sequence shown here is derived from an EMBL/GenBank/DDBJ whole genome shotgun (WGS) entry which is preliminary data.</text>
</comment>
<protein>
    <submittedName>
        <fullName evidence="6">WD40-repeat-containing domain protein</fullName>
    </submittedName>
</protein>
<evidence type="ECO:0000256" key="4">
    <source>
        <dbReference type="SAM" id="MobiDB-lite"/>
    </source>
</evidence>
<dbReference type="PANTHER" id="PTHR45903:SF1">
    <property type="entry name" value="GLUTAMATE-RICH WD REPEAT-CONTAINING PROTEIN 1"/>
    <property type="match status" value="1"/>
</dbReference>
<dbReference type="InterPro" id="IPR051972">
    <property type="entry name" value="Glutamate-rich_WD_repeat"/>
</dbReference>
<feature type="repeat" description="WD" evidence="3">
    <location>
        <begin position="344"/>
        <end position="379"/>
    </location>
</feature>
<dbReference type="PROSITE" id="PS50082">
    <property type="entry name" value="WD_REPEATS_2"/>
    <property type="match status" value="3"/>
</dbReference>
<feature type="region of interest" description="Disordered" evidence="4">
    <location>
        <begin position="1"/>
        <end position="90"/>
    </location>
</feature>
<dbReference type="InterPro" id="IPR022052">
    <property type="entry name" value="Histone-bd_RBBP4-like_N"/>
</dbReference>
<name>A0AAD5KD63_9FUNG</name>
<gene>
    <name evidence="6" type="ORF">BDA99DRAFT_506559</name>
</gene>
<evidence type="ECO:0000313" key="6">
    <source>
        <dbReference type="EMBL" id="KAI9266742.1"/>
    </source>
</evidence>
<sequence>MSKRQADHDEDMMQHDAKAADFGNGRNRTPGNDNLNDMGEFEDAWEDDFEQESGDEQDQAMEEDGMELDEKEELEQEEEEEQQEPELRTYLPGQPLEEGEQLEADQSVYVMLHNLDVRAPFLSFDVLQDTLGEERKNFPATAYVAAGTSVPGARDNEVLVMKMSQLHKTQQEDSDDEDDADALDEDPVLEYRSIPHNGCVNRLRVMPQQQDKHIASTWSETGKVHIFDLTPYMKSLDVPGTALPKSNKPFATINNHGRYEGYAMDWSPLDPGRLLTGDNAGLIYNTIVRPTGASTDNTPFRGHKSSVEDLQWSPTERNVFASCSADQTVKIWDTRSKNRSAVSIHASTSDINVITWNHKASYLLASGHDDGVFSVWDLRQFKGNNPTPVASFKWHNAPITSIEWHPTEESALAVSGADDQLTLWDLSVEPDAEEEGRLTSEGVEVPPQLLFVHQGQSEIKELHWHKQIPGCVLSTSNTGFNIFKTISI</sequence>
<dbReference type="SUPFAM" id="SSF50978">
    <property type="entry name" value="WD40 repeat-like"/>
    <property type="match status" value="1"/>
</dbReference>
<feature type="compositionally biased region" description="Polar residues" evidence="4">
    <location>
        <begin position="26"/>
        <end position="35"/>
    </location>
</feature>
<reference evidence="6" key="1">
    <citation type="journal article" date="2022" name="IScience">
        <title>Evolution of zygomycete secretomes and the origins of terrestrial fungal ecologies.</title>
        <authorList>
            <person name="Chang Y."/>
            <person name="Wang Y."/>
            <person name="Mondo S."/>
            <person name="Ahrendt S."/>
            <person name="Andreopoulos W."/>
            <person name="Barry K."/>
            <person name="Beard J."/>
            <person name="Benny G.L."/>
            <person name="Blankenship S."/>
            <person name="Bonito G."/>
            <person name="Cuomo C."/>
            <person name="Desiro A."/>
            <person name="Gervers K.A."/>
            <person name="Hundley H."/>
            <person name="Kuo A."/>
            <person name="LaButti K."/>
            <person name="Lang B.F."/>
            <person name="Lipzen A."/>
            <person name="O'Donnell K."/>
            <person name="Pangilinan J."/>
            <person name="Reynolds N."/>
            <person name="Sandor L."/>
            <person name="Smith M.E."/>
            <person name="Tsang A."/>
            <person name="Grigoriev I.V."/>
            <person name="Stajich J.E."/>
            <person name="Spatafora J.W."/>
        </authorList>
    </citation>
    <scope>NUCLEOTIDE SEQUENCE</scope>
    <source>
        <strain evidence="6">RSA 2281</strain>
    </source>
</reference>
<dbReference type="InterPro" id="IPR036322">
    <property type="entry name" value="WD40_repeat_dom_sf"/>
</dbReference>
<feature type="repeat" description="WD" evidence="3">
    <location>
        <begin position="300"/>
        <end position="342"/>
    </location>
</feature>
<evidence type="ECO:0000259" key="5">
    <source>
        <dbReference type="Pfam" id="PF12265"/>
    </source>
</evidence>
<dbReference type="GO" id="GO:0005730">
    <property type="term" value="C:nucleolus"/>
    <property type="evidence" value="ECO:0007669"/>
    <property type="project" value="TreeGrafter"/>
</dbReference>
<proteinExistence type="predicted"/>
<dbReference type="Pfam" id="PF00400">
    <property type="entry name" value="WD40"/>
    <property type="match status" value="2"/>
</dbReference>
<feature type="compositionally biased region" description="Acidic residues" evidence="4">
    <location>
        <begin position="39"/>
        <end position="84"/>
    </location>
</feature>
<organism evidence="6 7">
    <name type="scientific">Phascolomyces articulosus</name>
    <dbReference type="NCBI Taxonomy" id="60185"/>
    <lineage>
        <taxon>Eukaryota</taxon>
        <taxon>Fungi</taxon>
        <taxon>Fungi incertae sedis</taxon>
        <taxon>Mucoromycota</taxon>
        <taxon>Mucoromycotina</taxon>
        <taxon>Mucoromycetes</taxon>
        <taxon>Mucorales</taxon>
        <taxon>Lichtheimiaceae</taxon>
        <taxon>Phascolomyces</taxon>
    </lineage>
</organism>
<dbReference type="PANTHER" id="PTHR45903">
    <property type="entry name" value="GLUTAMATE-RICH WD REPEAT-CONTAINING PROTEIN 1"/>
    <property type="match status" value="1"/>
</dbReference>
<evidence type="ECO:0000256" key="1">
    <source>
        <dbReference type="ARBA" id="ARBA00022574"/>
    </source>
</evidence>
<accession>A0AAD5KD63</accession>
<keyword evidence="2" id="KW-0677">Repeat</keyword>
<dbReference type="SMART" id="SM00320">
    <property type="entry name" value="WD40"/>
    <property type="match status" value="5"/>
</dbReference>
<dbReference type="Pfam" id="PF12265">
    <property type="entry name" value="CAF1C_H4-bd"/>
    <property type="match status" value="1"/>
</dbReference>
<dbReference type="InterPro" id="IPR001680">
    <property type="entry name" value="WD40_rpt"/>
</dbReference>
<reference evidence="6" key="2">
    <citation type="submission" date="2023-02" db="EMBL/GenBank/DDBJ databases">
        <authorList>
            <consortium name="DOE Joint Genome Institute"/>
            <person name="Mondo S.J."/>
            <person name="Chang Y."/>
            <person name="Wang Y."/>
            <person name="Ahrendt S."/>
            <person name="Andreopoulos W."/>
            <person name="Barry K."/>
            <person name="Beard J."/>
            <person name="Benny G.L."/>
            <person name="Blankenship S."/>
            <person name="Bonito G."/>
            <person name="Cuomo C."/>
            <person name="Desiro A."/>
            <person name="Gervers K.A."/>
            <person name="Hundley H."/>
            <person name="Kuo A."/>
            <person name="LaButti K."/>
            <person name="Lang B.F."/>
            <person name="Lipzen A."/>
            <person name="O'Donnell K."/>
            <person name="Pangilinan J."/>
            <person name="Reynolds N."/>
            <person name="Sandor L."/>
            <person name="Smith M.W."/>
            <person name="Tsang A."/>
            <person name="Grigoriev I.V."/>
            <person name="Stajich J.E."/>
            <person name="Spatafora J.W."/>
        </authorList>
    </citation>
    <scope>NUCLEOTIDE SEQUENCE</scope>
    <source>
        <strain evidence="6">RSA 2281</strain>
    </source>
</reference>
<keyword evidence="7" id="KW-1185">Reference proteome</keyword>
<dbReference type="PROSITE" id="PS50294">
    <property type="entry name" value="WD_REPEATS_REGION"/>
    <property type="match status" value="2"/>
</dbReference>
<keyword evidence="1 3" id="KW-0853">WD repeat</keyword>
<dbReference type="GO" id="GO:0042254">
    <property type="term" value="P:ribosome biogenesis"/>
    <property type="evidence" value="ECO:0007669"/>
    <property type="project" value="TreeGrafter"/>
</dbReference>
<feature type="repeat" description="WD" evidence="3">
    <location>
        <begin position="392"/>
        <end position="427"/>
    </location>
</feature>
<dbReference type="EMBL" id="JAIXMP010000010">
    <property type="protein sequence ID" value="KAI9266742.1"/>
    <property type="molecule type" value="Genomic_DNA"/>
</dbReference>
<dbReference type="Gene3D" id="2.130.10.10">
    <property type="entry name" value="YVTN repeat-like/Quinoprotein amine dehydrogenase"/>
    <property type="match status" value="1"/>
</dbReference>
<dbReference type="AlphaFoldDB" id="A0AAD5KD63"/>
<dbReference type="InterPro" id="IPR015943">
    <property type="entry name" value="WD40/YVTN_repeat-like_dom_sf"/>
</dbReference>
<feature type="domain" description="Histone-binding protein RBBP4-like N-terminal" evidence="5">
    <location>
        <begin position="100"/>
        <end position="167"/>
    </location>
</feature>
<evidence type="ECO:0000256" key="3">
    <source>
        <dbReference type="PROSITE-ProRule" id="PRU00221"/>
    </source>
</evidence>
<evidence type="ECO:0000256" key="2">
    <source>
        <dbReference type="ARBA" id="ARBA00022737"/>
    </source>
</evidence>